<protein>
    <submittedName>
        <fullName evidence="1">Uncharacterized protein</fullName>
    </submittedName>
</protein>
<dbReference type="AlphaFoldDB" id="A0A485AWU5"/>
<name>A0A485AWU5_RAOPL</name>
<sequence length="31" mass="3692">MEKRNEAQRIAVIEQCVMTETALRFILNDRL</sequence>
<dbReference type="Proteomes" id="UP000345637">
    <property type="component" value="Unassembled WGS sequence"/>
</dbReference>
<accession>A0A485AWU5</accession>
<gene>
    <name evidence="1" type="ORF">NCTC12998_02915</name>
</gene>
<evidence type="ECO:0000313" key="2">
    <source>
        <dbReference type="Proteomes" id="UP000345637"/>
    </source>
</evidence>
<organism evidence="1 2">
    <name type="scientific">Raoultella planticola</name>
    <name type="common">Klebsiella planticola</name>
    <dbReference type="NCBI Taxonomy" id="575"/>
    <lineage>
        <taxon>Bacteria</taxon>
        <taxon>Pseudomonadati</taxon>
        <taxon>Pseudomonadota</taxon>
        <taxon>Gammaproteobacteria</taxon>
        <taxon>Enterobacterales</taxon>
        <taxon>Enterobacteriaceae</taxon>
        <taxon>Klebsiella/Raoultella group</taxon>
        <taxon>Raoultella</taxon>
    </lineage>
</organism>
<reference evidence="1 2" key="1">
    <citation type="submission" date="2019-03" db="EMBL/GenBank/DDBJ databases">
        <authorList>
            <consortium name="Pathogen Informatics"/>
        </authorList>
    </citation>
    <scope>NUCLEOTIDE SEQUENCE [LARGE SCALE GENOMIC DNA]</scope>
    <source>
        <strain evidence="1 2">NCTC12998</strain>
    </source>
</reference>
<dbReference type="EMBL" id="CAADJE010000023">
    <property type="protein sequence ID" value="VFS66037.1"/>
    <property type="molecule type" value="Genomic_DNA"/>
</dbReference>
<evidence type="ECO:0000313" key="1">
    <source>
        <dbReference type="EMBL" id="VFS66037.1"/>
    </source>
</evidence>
<proteinExistence type="predicted"/>